<gene>
    <name evidence="4" type="ORF">MKJ03_20290</name>
</gene>
<dbReference type="PANTHER" id="PTHR30108">
    <property type="entry name" value="3-OCTAPRENYL-4-HYDROXYBENZOATE CARBOXY-LYASE-RELATED"/>
    <property type="match status" value="1"/>
</dbReference>
<feature type="domain" description="3-octaprenyl-4-hydroxybenzoate carboxy-lyase-like C-terminal" evidence="3">
    <location>
        <begin position="338"/>
        <end position="462"/>
    </location>
</feature>
<dbReference type="PANTHER" id="PTHR30108:SF17">
    <property type="entry name" value="FERULIC ACID DECARBOXYLASE 1"/>
    <property type="match status" value="1"/>
</dbReference>
<dbReference type="InterPro" id="IPR048304">
    <property type="entry name" value="UbiD_Rift_dom"/>
</dbReference>
<feature type="domain" description="3-octaprenyl-4-hydroxybenzoate carboxy-lyase-like N-terminal" evidence="2">
    <location>
        <begin position="18"/>
        <end position="87"/>
    </location>
</feature>
<name>A0ABT0D5I2_9HYPH</name>
<evidence type="ECO:0000259" key="2">
    <source>
        <dbReference type="Pfam" id="PF20695"/>
    </source>
</evidence>
<feature type="domain" description="3-octaprenyl-4-hydroxybenzoate carboxy-lyase-like Rift-related" evidence="1">
    <location>
        <begin position="133"/>
        <end position="332"/>
    </location>
</feature>
<keyword evidence="4" id="KW-0614">Plasmid</keyword>
<dbReference type="InterPro" id="IPR049381">
    <property type="entry name" value="UbiD-like_C"/>
</dbReference>
<evidence type="ECO:0000259" key="3">
    <source>
        <dbReference type="Pfam" id="PF20696"/>
    </source>
</evidence>
<dbReference type="Proteomes" id="UP001522662">
    <property type="component" value="Unassembled WGS sequence"/>
</dbReference>
<organism evidence="4 5">
    <name type="scientific">Peteryoungia algae</name>
    <dbReference type="NCBI Taxonomy" id="2919917"/>
    <lineage>
        <taxon>Bacteria</taxon>
        <taxon>Pseudomonadati</taxon>
        <taxon>Pseudomonadota</taxon>
        <taxon>Alphaproteobacteria</taxon>
        <taxon>Hyphomicrobiales</taxon>
        <taxon>Rhizobiaceae</taxon>
        <taxon>Peteryoungia</taxon>
    </lineage>
</organism>
<proteinExistence type="predicted"/>
<dbReference type="EMBL" id="JALAYX010000007">
    <property type="protein sequence ID" value="MCJ8240680.1"/>
    <property type="molecule type" value="Genomic_DNA"/>
</dbReference>
<dbReference type="Gene3D" id="1.20.5.570">
    <property type="entry name" value="Single helix bin"/>
    <property type="match status" value="1"/>
</dbReference>
<dbReference type="InterPro" id="IPR049383">
    <property type="entry name" value="UbiD-like_N"/>
</dbReference>
<dbReference type="InterPro" id="IPR002830">
    <property type="entry name" value="UbiD"/>
</dbReference>
<dbReference type="SUPFAM" id="SSF143968">
    <property type="entry name" value="UbiD C-terminal domain-like"/>
    <property type="match status" value="1"/>
</dbReference>
<protein>
    <submittedName>
        <fullName evidence="4">UbiD family decarboxylase</fullName>
    </submittedName>
</protein>
<dbReference type="NCBIfam" id="TIGR00148">
    <property type="entry name" value="UbiD family decarboxylase"/>
    <property type="match status" value="1"/>
</dbReference>
<evidence type="ECO:0000313" key="5">
    <source>
        <dbReference type="Proteomes" id="UP001522662"/>
    </source>
</evidence>
<sequence length="507" mass="55833">MTQNAPPRRYDGLQAFMSELEKRGRLVRVSQPVSLVHEITEIHKRVLAEGGPALLFERPVRPDGSTSDVPLLANLFGTRERIELGYGIGGGKIGDLAELLAELREPRPPASLRDALKMLPVLRSAMALGCRRVSHARCQDVVFEGEAVDLGRLPIQWCWPGEPAPLITWGLVVTASPHDPKDVNVGVYRLQALDRKRLITRWLAHRGAAKHFRQWQAVGQDMPIAVVIGADPQTILAAVMPLPETMSELSFAGVLGGKRSRVVRALTQPLDVPASAEIVLEGTVSMDETAPEGPYGDHTGYYNSVDTFPIMTLSAMTMRQNPVYLSTFTGRPPDEPSVLGEAMNALFLPLVKRQFPEIVDLWLPPEACSYRAIVVSIHKRYPGQARRIMLGLWSMLPQFSYTKLIIVVDPDVDVRNWSDVMWAVSTRFDASRDMVVVSDTPIDYLDFASPKPGLGGKLGLDATNKLPPETDREWGRVLQMTPEISARVDAMWGELGLGPGQTAAGHP</sequence>
<keyword evidence="5" id="KW-1185">Reference proteome</keyword>
<comment type="caution">
    <text evidence="4">The sequence shown here is derived from an EMBL/GenBank/DDBJ whole genome shotgun (WGS) entry which is preliminary data.</text>
</comment>
<dbReference type="Pfam" id="PF20696">
    <property type="entry name" value="UbiD_C"/>
    <property type="match status" value="1"/>
</dbReference>
<accession>A0ABT0D5I2</accession>
<dbReference type="SUPFAM" id="SSF50475">
    <property type="entry name" value="FMN-binding split barrel"/>
    <property type="match status" value="1"/>
</dbReference>
<dbReference type="Pfam" id="PF20695">
    <property type="entry name" value="UbiD_N"/>
    <property type="match status" value="1"/>
</dbReference>
<evidence type="ECO:0000259" key="1">
    <source>
        <dbReference type="Pfam" id="PF01977"/>
    </source>
</evidence>
<evidence type="ECO:0000313" key="4">
    <source>
        <dbReference type="EMBL" id="MCJ8240680.1"/>
    </source>
</evidence>
<dbReference type="Gene3D" id="3.40.1670.10">
    <property type="entry name" value="UbiD C-terminal domain-like"/>
    <property type="match status" value="1"/>
</dbReference>
<geneLocation type="plasmid" evidence="4">
    <name>unnamed</name>
</geneLocation>
<reference evidence="4 5" key="1">
    <citation type="submission" date="2022-03" db="EMBL/GenBank/DDBJ databases">
        <title>Rhizobium SSM4.3 sp. nov., isolated from Sediment (Gouqi Island).</title>
        <authorList>
            <person name="Chen G."/>
        </authorList>
    </citation>
    <scope>NUCLEOTIDE SEQUENCE [LARGE SCALE GENOMIC DNA]</scope>
    <source>
        <strain evidence="4 5">SSM4.3</strain>
        <plasmid evidence="4">unnamed</plasmid>
    </source>
</reference>
<dbReference type="Pfam" id="PF01977">
    <property type="entry name" value="UbiD"/>
    <property type="match status" value="1"/>
</dbReference>